<name>A0A6M0RK98_9CYAN</name>
<sequence>MDSQTRAMSTQVSSLDRTLAAALAAFSMFVVGYTAVRVYLAQPATTADVTNVTPHQATLWSELGK</sequence>
<dbReference type="Proteomes" id="UP000481033">
    <property type="component" value="Unassembled WGS sequence"/>
</dbReference>
<keyword evidence="1" id="KW-0812">Transmembrane</keyword>
<feature type="transmembrane region" description="Helical" evidence="1">
    <location>
        <begin position="20"/>
        <end position="40"/>
    </location>
</feature>
<keyword evidence="1" id="KW-0472">Membrane</keyword>
<comment type="caution">
    <text evidence="2">The sequence shown here is derived from an EMBL/GenBank/DDBJ whole genome shotgun (WGS) entry which is preliminary data.</text>
</comment>
<evidence type="ECO:0000256" key="1">
    <source>
        <dbReference type="SAM" id="Phobius"/>
    </source>
</evidence>
<proteinExistence type="predicted"/>
<protein>
    <submittedName>
        <fullName evidence="2">Uncharacterized protein</fullName>
    </submittedName>
</protein>
<organism evidence="2 3">
    <name type="scientific">Adonisia turfae CCMR0081</name>
    <dbReference type="NCBI Taxonomy" id="2292702"/>
    <lineage>
        <taxon>Bacteria</taxon>
        <taxon>Bacillati</taxon>
        <taxon>Cyanobacteriota</taxon>
        <taxon>Adonisia</taxon>
        <taxon>Adonisia turfae</taxon>
    </lineage>
</organism>
<evidence type="ECO:0000313" key="2">
    <source>
        <dbReference type="EMBL" id="NEZ56300.1"/>
    </source>
</evidence>
<keyword evidence="3" id="KW-1185">Reference proteome</keyword>
<dbReference type="EMBL" id="QXHD01000004">
    <property type="protein sequence ID" value="NEZ56300.1"/>
    <property type="molecule type" value="Genomic_DNA"/>
</dbReference>
<evidence type="ECO:0000313" key="3">
    <source>
        <dbReference type="Proteomes" id="UP000481033"/>
    </source>
</evidence>
<reference evidence="2 3" key="1">
    <citation type="journal article" date="2020" name="Microb. Ecol.">
        <title>Ecogenomics of the Marine Benthic Filamentous Cyanobacterium Adonisia.</title>
        <authorList>
            <person name="Walter J.M."/>
            <person name="Coutinho F.H."/>
            <person name="Leomil L."/>
            <person name="Hargreaves P.I."/>
            <person name="Campeao M.E."/>
            <person name="Vieira V.V."/>
            <person name="Silva B.S."/>
            <person name="Fistarol G.O."/>
            <person name="Salomon P.S."/>
            <person name="Sawabe T."/>
            <person name="Mino S."/>
            <person name="Hosokawa M."/>
            <person name="Miyashita H."/>
            <person name="Maruyama F."/>
            <person name="van Verk M.C."/>
            <person name="Dutilh B.E."/>
            <person name="Thompson C.C."/>
            <person name="Thompson F.L."/>
        </authorList>
    </citation>
    <scope>NUCLEOTIDE SEQUENCE [LARGE SCALE GENOMIC DNA]</scope>
    <source>
        <strain evidence="2 3">CCMR0081</strain>
    </source>
</reference>
<gene>
    <name evidence="2" type="ORF">DXZ20_11580</name>
</gene>
<dbReference type="AlphaFoldDB" id="A0A6M0RK98"/>
<accession>A0A6M0RK98</accession>
<keyword evidence="1" id="KW-1133">Transmembrane helix</keyword>